<evidence type="ECO:0000313" key="10">
    <source>
        <dbReference type="EMBL" id="HGE78215.1"/>
    </source>
</evidence>
<dbReference type="Pfam" id="PF00275">
    <property type="entry name" value="EPSP_synthase"/>
    <property type="match status" value="1"/>
</dbReference>
<comment type="subunit">
    <text evidence="8">Monomer.</text>
</comment>
<feature type="binding site" evidence="8">
    <location>
        <position position="167"/>
    </location>
    <ligand>
        <name>3-phosphoshikimate</name>
        <dbReference type="ChEBI" id="CHEBI:145989"/>
    </ligand>
</feature>
<dbReference type="SUPFAM" id="SSF55205">
    <property type="entry name" value="EPT/RTPC-like"/>
    <property type="match status" value="1"/>
</dbReference>
<comment type="function">
    <text evidence="8">Catalyzes the transfer of the enolpyruvyl moiety of phosphoenolpyruvate (PEP) to the 5-hydroxyl of shikimate-3-phosphate (S3P) to produce enolpyruvyl shikimate-3-phosphate and inorganic phosphate.</text>
</comment>
<keyword evidence="6 8" id="KW-0057">Aromatic amino acid biosynthesis</keyword>
<sequence>MNLIVNGCPMVSGNISVGGDKSITHRCLIIGAIGEGKTVVYNYSRADDCFSTLRCLKEMGVEIGIDNKRIVINGRGINGLREPEDILDCGNSGTTMRLLAGLLAGQEFYSVLTGDESLRNRPMQRIIDPLNLMGARVLGRKGGYAPLSIIGGRLKGIQYKLPIPSAQIKSALMLAGLYADKKTVIEEPYPSRDHTERLFGYFKIRFKREKNRIIVFPGRRFKGRKIVVPNDISSSAFFIVLGILRGEKLILRQTGINHFRIGLIEILKSSGGDITLINKRNFGNEPVADIIVKRSDIKPFSISGPMIPRLIDEIPVLAVLATQLKGRTVIKDAQELRVKETDRIRAICNELKKFGAEIEEAEDGMIINGPNRLKGAVCESYKDHRIAMALSIAGLIAKGKTIIKDVDCINISFPGFVDILKEVCGEEYVRIQDGFKKV</sequence>
<dbReference type="NCBIfam" id="TIGR01356">
    <property type="entry name" value="aroA"/>
    <property type="match status" value="1"/>
</dbReference>
<proteinExistence type="inferred from homology"/>
<comment type="pathway">
    <text evidence="1 8">Metabolic intermediate biosynthesis; chorismate biosynthesis; chorismate from D-erythrose 4-phosphate and phosphoenolpyruvate: step 6/7.</text>
</comment>
<feature type="binding site" evidence="8">
    <location>
        <position position="21"/>
    </location>
    <ligand>
        <name>phosphoenolpyruvate</name>
        <dbReference type="ChEBI" id="CHEBI:58702"/>
    </ligand>
</feature>
<comment type="caution">
    <text evidence="10">The sequence shown here is derived from an EMBL/GenBank/DDBJ whole genome shotgun (WGS) entry which is preliminary data.</text>
</comment>
<dbReference type="HAMAP" id="MF_00210">
    <property type="entry name" value="EPSP_synth"/>
    <property type="match status" value="1"/>
</dbReference>
<dbReference type="PIRSF" id="PIRSF000505">
    <property type="entry name" value="EPSPS"/>
    <property type="match status" value="1"/>
</dbReference>
<comment type="catalytic activity">
    <reaction evidence="7">
        <text>3-phosphoshikimate + phosphoenolpyruvate = 5-O-(1-carboxyvinyl)-3-phosphoshikimate + phosphate</text>
        <dbReference type="Rhea" id="RHEA:21256"/>
        <dbReference type="ChEBI" id="CHEBI:43474"/>
        <dbReference type="ChEBI" id="CHEBI:57701"/>
        <dbReference type="ChEBI" id="CHEBI:58702"/>
        <dbReference type="ChEBI" id="CHEBI:145989"/>
        <dbReference type="EC" id="2.5.1.19"/>
    </reaction>
    <physiologicalReaction direction="left-to-right" evidence="7">
        <dbReference type="Rhea" id="RHEA:21257"/>
    </physiologicalReaction>
</comment>
<evidence type="ECO:0000256" key="6">
    <source>
        <dbReference type="ARBA" id="ARBA00023141"/>
    </source>
</evidence>
<feature type="binding site" evidence="8">
    <location>
        <position position="343"/>
    </location>
    <ligand>
        <name>phosphoenolpyruvate</name>
        <dbReference type="ChEBI" id="CHEBI:58702"/>
    </ligand>
</feature>
<dbReference type="InterPro" id="IPR006264">
    <property type="entry name" value="EPSP_synthase"/>
</dbReference>
<name>A0A7V3RHA4_UNCW3</name>
<gene>
    <name evidence="8 10" type="primary">aroA</name>
    <name evidence="10" type="ORF">ENX68_04355</name>
</gene>
<protein>
    <recommendedName>
        <fullName evidence="8">3-phosphoshikimate 1-carboxyvinyltransferase</fullName>
        <ecNumber evidence="8">2.5.1.19</ecNumber>
    </recommendedName>
    <alternativeName>
        <fullName evidence="8">5-enolpyruvylshikimate-3-phosphate synthase</fullName>
        <shortName evidence="8">EPSP synthase</shortName>
        <shortName evidence="8">EPSPS</shortName>
    </alternativeName>
</protein>
<evidence type="ECO:0000256" key="1">
    <source>
        <dbReference type="ARBA" id="ARBA00004811"/>
    </source>
</evidence>
<dbReference type="GO" id="GO:0009423">
    <property type="term" value="P:chorismate biosynthetic process"/>
    <property type="evidence" value="ECO:0007669"/>
    <property type="project" value="UniProtKB-UniRule"/>
</dbReference>
<dbReference type="UniPathway" id="UPA00053">
    <property type="reaction ID" value="UER00089"/>
</dbReference>
<accession>A0A7V3RHA4</accession>
<dbReference type="GO" id="GO:0003866">
    <property type="term" value="F:3-phosphoshikimate 1-carboxyvinyltransferase activity"/>
    <property type="evidence" value="ECO:0007669"/>
    <property type="project" value="UniProtKB-UniRule"/>
</dbReference>
<feature type="binding site" evidence="8">
    <location>
        <position position="339"/>
    </location>
    <ligand>
        <name>3-phosphoshikimate</name>
        <dbReference type="ChEBI" id="CHEBI:145989"/>
    </ligand>
</feature>
<dbReference type="Gene3D" id="3.65.10.10">
    <property type="entry name" value="Enolpyruvate transferase domain"/>
    <property type="match status" value="2"/>
</dbReference>
<feature type="binding site" evidence="8">
    <location>
        <position position="121"/>
    </location>
    <ligand>
        <name>phosphoenolpyruvate</name>
        <dbReference type="ChEBI" id="CHEBI:58702"/>
    </ligand>
</feature>
<dbReference type="GO" id="GO:0005737">
    <property type="term" value="C:cytoplasm"/>
    <property type="evidence" value="ECO:0007669"/>
    <property type="project" value="UniProtKB-SubCell"/>
</dbReference>
<feature type="binding site" evidence="8">
    <location>
        <position position="22"/>
    </location>
    <ligand>
        <name>3-phosphoshikimate</name>
        <dbReference type="ChEBI" id="CHEBI:145989"/>
    </ligand>
</feature>
<feature type="binding site" evidence="8">
    <location>
        <position position="26"/>
    </location>
    <ligand>
        <name>3-phosphoshikimate</name>
        <dbReference type="ChEBI" id="CHEBI:145989"/>
    </ligand>
</feature>
<dbReference type="PANTHER" id="PTHR21090">
    <property type="entry name" value="AROM/DEHYDROQUINATE SYNTHASE"/>
    <property type="match status" value="1"/>
</dbReference>
<feature type="active site" description="Proton acceptor" evidence="8">
    <location>
        <position position="312"/>
    </location>
</feature>
<feature type="binding site" evidence="8">
    <location>
        <position position="167"/>
    </location>
    <ligand>
        <name>phosphoenolpyruvate</name>
        <dbReference type="ChEBI" id="CHEBI:58702"/>
    </ligand>
</feature>
<evidence type="ECO:0000259" key="9">
    <source>
        <dbReference type="Pfam" id="PF00275"/>
    </source>
</evidence>
<dbReference type="EC" id="2.5.1.19" evidence="8"/>
<keyword evidence="4 8" id="KW-0028">Amino-acid biosynthesis</keyword>
<dbReference type="InterPro" id="IPR023193">
    <property type="entry name" value="EPSP_synthase_CS"/>
</dbReference>
<feature type="domain" description="Enolpyruvate transferase" evidence="9">
    <location>
        <begin position="10"/>
        <end position="420"/>
    </location>
</feature>
<evidence type="ECO:0000256" key="7">
    <source>
        <dbReference type="ARBA" id="ARBA00044633"/>
    </source>
</evidence>
<evidence type="ECO:0000256" key="4">
    <source>
        <dbReference type="ARBA" id="ARBA00022605"/>
    </source>
</evidence>
<comment type="caution">
    <text evidence="8">Lacks conserved residue(s) required for the propagation of feature annotation.</text>
</comment>
<feature type="binding site" evidence="8">
    <location>
        <position position="93"/>
    </location>
    <ligand>
        <name>phosphoenolpyruvate</name>
        <dbReference type="ChEBI" id="CHEBI:58702"/>
    </ligand>
</feature>
<dbReference type="InterPro" id="IPR013792">
    <property type="entry name" value="RNA3'P_cycl/enolpyr_Trfase_a/b"/>
</dbReference>
<evidence type="ECO:0000256" key="2">
    <source>
        <dbReference type="ARBA" id="ARBA00009948"/>
    </source>
</evidence>
<evidence type="ECO:0000256" key="3">
    <source>
        <dbReference type="ARBA" id="ARBA00022490"/>
    </source>
</evidence>
<dbReference type="FunFam" id="3.65.10.10:FF:000005">
    <property type="entry name" value="3-phosphoshikimate 1-carboxyvinyltransferase"/>
    <property type="match status" value="1"/>
</dbReference>
<dbReference type="InterPro" id="IPR001986">
    <property type="entry name" value="Enolpyruvate_Tfrase_dom"/>
</dbReference>
<dbReference type="InterPro" id="IPR036968">
    <property type="entry name" value="Enolpyruvate_Tfrase_sf"/>
</dbReference>
<dbReference type="AlphaFoldDB" id="A0A7V3RHA4"/>
<comment type="subcellular location">
    <subcellularLocation>
        <location evidence="8">Cytoplasm</location>
    </subcellularLocation>
</comment>
<dbReference type="PROSITE" id="PS00104">
    <property type="entry name" value="EPSP_SYNTHASE_1"/>
    <property type="match status" value="1"/>
</dbReference>
<comment type="similarity">
    <text evidence="2 8">Belongs to the EPSP synthase family.</text>
</comment>
<dbReference type="GO" id="GO:0008652">
    <property type="term" value="P:amino acid biosynthetic process"/>
    <property type="evidence" value="ECO:0007669"/>
    <property type="project" value="UniProtKB-KW"/>
</dbReference>
<feature type="binding site" evidence="8">
    <location>
        <position position="385"/>
    </location>
    <ligand>
        <name>phosphoenolpyruvate</name>
        <dbReference type="ChEBI" id="CHEBI:58702"/>
    </ligand>
</feature>
<feature type="binding site" evidence="8">
    <location>
        <position position="21"/>
    </location>
    <ligand>
        <name>3-phosphoshikimate</name>
        <dbReference type="ChEBI" id="CHEBI:145989"/>
    </ligand>
</feature>
<evidence type="ECO:0000256" key="5">
    <source>
        <dbReference type="ARBA" id="ARBA00022679"/>
    </source>
</evidence>
<evidence type="ECO:0000256" key="8">
    <source>
        <dbReference type="HAMAP-Rule" id="MF_00210"/>
    </source>
</evidence>
<dbReference type="PROSITE" id="PS00885">
    <property type="entry name" value="EPSP_SYNTHASE_2"/>
    <property type="match status" value="1"/>
</dbReference>
<keyword evidence="5 8" id="KW-0808">Transferase</keyword>
<dbReference type="PANTHER" id="PTHR21090:SF5">
    <property type="entry name" value="PENTAFUNCTIONAL AROM POLYPEPTIDE"/>
    <property type="match status" value="1"/>
</dbReference>
<feature type="binding site" evidence="8">
    <location>
        <position position="312"/>
    </location>
    <ligand>
        <name>3-phosphoshikimate</name>
        <dbReference type="ChEBI" id="CHEBI:145989"/>
    </ligand>
</feature>
<organism evidence="10">
    <name type="scientific">candidate division WOR-3 bacterium</name>
    <dbReference type="NCBI Taxonomy" id="2052148"/>
    <lineage>
        <taxon>Bacteria</taxon>
        <taxon>Bacteria division WOR-3</taxon>
    </lineage>
</organism>
<reference evidence="10" key="1">
    <citation type="journal article" date="2020" name="mSystems">
        <title>Genome- and Community-Level Interaction Insights into Carbon Utilization and Element Cycling Functions of Hydrothermarchaeota in Hydrothermal Sediment.</title>
        <authorList>
            <person name="Zhou Z."/>
            <person name="Liu Y."/>
            <person name="Xu W."/>
            <person name="Pan J."/>
            <person name="Luo Z.H."/>
            <person name="Li M."/>
        </authorList>
    </citation>
    <scope>NUCLEOTIDE SEQUENCE [LARGE SCALE GENOMIC DNA]</scope>
    <source>
        <strain evidence="10">SpSt-961</strain>
    </source>
</reference>
<dbReference type="CDD" id="cd01556">
    <property type="entry name" value="EPSP_synthase"/>
    <property type="match status" value="1"/>
</dbReference>
<feature type="binding site" evidence="8">
    <location>
        <position position="165"/>
    </location>
    <ligand>
        <name>3-phosphoshikimate</name>
        <dbReference type="ChEBI" id="CHEBI:145989"/>
    </ligand>
</feature>
<dbReference type="GO" id="GO:0009073">
    <property type="term" value="P:aromatic amino acid family biosynthetic process"/>
    <property type="evidence" value="ECO:0007669"/>
    <property type="project" value="UniProtKB-KW"/>
</dbReference>
<keyword evidence="3 8" id="KW-0963">Cytoplasm</keyword>
<dbReference type="EMBL" id="DTOZ01000113">
    <property type="protein sequence ID" value="HGE78215.1"/>
    <property type="molecule type" value="Genomic_DNA"/>
</dbReference>